<proteinExistence type="predicted"/>
<dbReference type="EMBL" id="FUYV01000003">
    <property type="protein sequence ID" value="SKB57720.1"/>
    <property type="molecule type" value="Genomic_DNA"/>
</dbReference>
<organism evidence="2 3">
    <name type="scientific">Alkalitalea saponilacus</name>
    <dbReference type="NCBI Taxonomy" id="889453"/>
    <lineage>
        <taxon>Bacteria</taxon>
        <taxon>Pseudomonadati</taxon>
        <taxon>Bacteroidota</taxon>
        <taxon>Bacteroidia</taxon>
        <taxon>Marinilabiliales</taxon>
        <taxon>Marinilabiliaceae</taxon>
        <taxon>Alkalitalea</taxon>
    </lineage>
</organism>
<dbReference type="InterPro" id="IPR024510">
    <property type="entry name" value="DUF2589"/>
</dbReference>
<name>A0A1T5CF45_9BACT</name>
<accession>A0A1T5CF45</accession>
<dbReference type="AlphaFoldDB" id="A0A1T5CF45"/>
<dbReference type="STRING" id="889453.SAMN03080601_00787"/>
<keyword evidence="3" id="KW-1185">Reference proteome</keyword>
<protein>
    <recommendedName>
        <fullName evidence="4">DUF2589 domain-containing protein</fullName>
    </recommendedName>
</protein>
<reference evidence="2 3" key="1">
    <citation type="submission" date="2017-02" db="EMBL/GenBank/DDBJ databases">
        <authorList>
            <person name="Peterson S.W."/>
        </authorList>
    </citation>
    <scope>NUCLEOTIDE SEQUENCE [LARGE SCALE GENOMIC DNA]</scope>
    <source>
        <strain evidence="2 3">DSM 24412</strain>
    </source>
</reference>
<dbReference type="Pfam" id="PF11655">
    <property type="entry name" value="DUF2589"/>
    <property type="match status" value="1"/>
</dbReference>
<gene>
    <name evidence="2" type="ORF">SAMN03080601_00787</name>
</gene>
<evidence type="ECO:0000256" key="1">
    <source>
        <dbReference type="SAM" id="MobiDB-lite"/>
    </source>
</evidence>
<sequence>MGNSITKKLEGLSMDDLISAPLVAACEAQSQLAQTAYKYMTEIGFQEGDFSKPNLLSFTLQRPVETSEGLKTSNVEVQAPFLGLVPIPSLLIDDVKVDFQMEVNSVTASSNKNEKEASAEAKGSFKMGLWGRASVKVNGKVTTSRENTRSTNQTAKYQISVSAKQQPPTEGLSRLMDILASCTAPISEK</sequence>
<evidence type="ECO:0000313" key="2">
    <source>
        <dbReference type="EMBL" id="SKB57720.1"/>
    </source>
</evidence>
<dbReference type="Proteomes" id="UP000191055">
    <property type="component" value="Unassembled WGS sequence"/>
</dbReference>
<dbReference type="RefSeq" id="WP_079556578.1">
    <property type="nucleotide sequence ID" value="NZ_CP021904.1"/>
</dbReference>
<evidence type="ECO:0000313" key="3">
    <source>
        <dbReference type="Proteomes" id="UP000191055"/>
    </source>
</evidence>
<feature type="region of interest" description="Disordered" evidence="1">
    <location>
        <begin position="140"/>
        <end position="168"/>
    </location>
</feature>
<evidence type="ECO:0008006" key="4">
    <source>
        <dbReference type="Google" id="ProtNLM"/>
    </source>
</evidence>